<dbReference type="PRINTS" id="PR00953">
    <property type="entry name" value="TYPE3IMRPROT"/>
</dbReference>
<evidence type="ECO:0000256" key="2">
    <source>
        <dbReference type="ARBA" id="ARBA00009772"/>
    </source>
</evidence>
<accession>A0ABV7M9P4</accession>
<sequence length="256" mass="26731">MNEILDLLAPLVLRFEAQLMTGVGLFSRLSILMLMLPGIGGRMLPIQVRLALALGLMSILFPLVSPVESGTTGALVGLIVGEILVGLTLGFTVRILLFALSISGAIIAQTLSLSQIFGFSAEGDSSSLLSTILTLGASTLFLTADLEIEAIRLLIGNLEAMPLGFAATLPSSDIAAEATGLAAEAIRFGITLTLPFLVLNFAYYIILGFLNRAMPQLMITFVGLPAVTLGGLTLLTLSIVAMLTVWLGRVAGVLGS</sequence>
<evidence type="ECO:0000256" key="6">
    <source>
        <dbReference type="ARBA" id="ARBA00023136"/>
    </source>
</evidence>
<protein>
    <submittedName>
        <fullName evidence="8">Flagellar biosynthetic protein FliR</fullName>
    </submittedName>
</protein>
<keyword evidence="8" id="KW-0969">Cilium</keyword>
<feature type="transmembrane region" description="Helical" evidence="7">
    <location>
        <begin position="71"/>
        <end position="89"/>
    </location>
</feature>
<feature type="transmembrane region" description="Helical" evidence="7">
    <location>
        <begin position="188"/>
        <end position="210"/>
    </location>
</feature>
<comment type="similarity">
    <text evidence="2">Belongs to the FliR/MopE/SpaR family.</text>
</comment>
<feature type="transmembrane region" description="Helical" evidence="7">
    <location>
        <begin position="222"/>
        <end position="247"/>
    </location>
</feature>
<comment type="caution">
    <text evidence="8">The sequence shown here is derived from an EMBL/GenBank/DDBJ whole genome shotgun (WGS) entry which is preliminary data.</text>
</comment>
<keyword evidence="4 7" id="KW-0812">Transmembrane</keyword>
<name>A0ABV7M9P4_9PROT</name>
<dbReference type="PANTHER" id="PTHR30065:SF8">
    <property type="entry name" value="FLAGELLAR BIOSYNTHETIC PROTEIN FLIR"/>
    <property type="match status" value="1"/>
</dbReference>
<keyword evidence="8" id="KW-0966">Cell projection</keyword>
<evidence type="ECO:0000256" key="5">
    <source>
        <dbReference type="ARBA" id="ARBA00022989"/>
    </source>
</evidence>
<proteinExistence type="inferred from homology"/>
<evidence type="ECO:0000256" key="7">
    <source>
        <dbReference type="SAM" id="Phobius"/>
    </source>
</evidence>
<dbReference type="EMBL" id="JBHRVA010000002">
    <property type="protein sequence ID" value="MFC3301617.1"/>
    <property type="molecule type" value="Genomic_DNA"/>
</dbReference>
<feature type="transmembrane region" description="Helical" evidence="7">
    <location>
        <begin position="96"/>
        <end position="119"/>
    </location>
</feature>
<reference evidence="9" key="1">
    <citation type="journal article" date="2019" name="Int. J. Syst. Evol. Microbiol.">
        <title>The Global Catalogue of Microorganisms (GCM) 10K type strain sequencing project: providing services to taxonomists for standard genome sequencing and annotation.</title>
        <authorList>
            <consortium name="The Broad Institute Genomics Platform"/>
            <consortium name="The Broad Institute Genome Sequencing Center for Infectious Disease"/>
            <person name="Wu L."/>
            <person name="Ma J."/>
        </authorList>
    </citation>
    <scope>NUCLEOTIDE SEQUENCE [LARGE SCALE GENOMIC DNA]</scope>
    <source>
        <strain evidence="9">KCTC 22245</strain>
    </source>
</reference>
<keyword evidence="8" id="KW-0282">Flagellum</keyword>
<evidence type="ECO:0000313" key="9">
    <source>
        <dbReference type="Proteomes" id="UP001595607"/>
    </source>
</evidence>
<keyword evidence="6 7" id="KW-0472">Membrane</keyword>
<evidence type="ECO:0000256" key="1">
    <source>
        <dbReference type="ARBA" id="ARBA00004651"/>
    </source>
</evidence>
<dbReference type="PANTHER" id="PTHR30065">
    <property type="entry name" value="FLAGELLAR BIOSYNTHETIC PROTEIN FLIR"/>
    <property type="match status" value="1"/>
</dbReference>
<dbReference type="InterPro" id="IPR002010">
    <property type="entry name" value="T3SS_IM_R"/>
</dbReference>
<keyword evidence="3" id="KW-1003">Cell membrane</keyword>
<dbReference type="RefSeq" id="WP_189572942.1">
    <property type="nucleotide sequence ID" value="NZ_BMXU01000001.1"/>
</dbReference>
<gene>
    <name evidence="8" type="ORF">ACFONP_02575</name>
</gene>
<feature type="transmembrane region" description="Helical" evidence="7">
    <location>
        <begin position="17"/>
        <end position="36"/>
    </location>
</feature>
<keyword evidence="9" id="KW-1185">Reference proteome</keyword>
<feature type="transmembrane region" description="Helical" evidence="7">
    <location>
        <begin position="48"/>
        <end position="65"/>
    </location>
</feature>
<keyword evidence="5 7" id="KW-1133">Transmembrane helix</keyword>
<organism evidence="8 9">
    <name type="scientific">Parvularcula lutaonensis</name>
    <dbReference type="NCBI Taxonomy" id="491923"/>
    <lineage>
        <taxon>Bacteria</taxon>
        <taxon>Pseudomonadati</taxon>
        <taxon>Pseudomonadota</taxon>
        <taxon>Alphaproteobacteria</taxon>
        <taxon>Parvularculales</taxon>
        <taxon>Parvularculaceae</taxon>
        <taxon>Parvularcula</taxon>
    </lineage>
</organism>
<evidence type="ECO:0000256" key="4">
    <source>
        <dbReference type="ARBA" id="ARBA00022692"/>
    </source>
</evidence>
<dbReference type="Proteomes" id="UP001595607">
    <property type="component" value="Unassembled WGS sequence"/>
</dbReference>
<comment type="subcellular location">
    <subcellularLocation>
        <location evidence="1">Cell membrane</location>
        <topology evidence="1">Multi-pass membrane protein</topology>
    </subcellularLocation>
</comment>
<dbReference type="Pfam" id="PF01311">
    <property type="entry name" value="Bac_export_1"/>
    <property type="match status" value="1"/>
</dbReference>
<evidence type="ECO:0000313" key="8">
    <source>
        <dbReference type="EMBL" id="MFC3301617.1"/>
    </source>
</evidence>
<evidence type="ECO:0000256" key="3">
    <source>
        <dbReference type="ARBA" id="ARBA00022475"/>
    </source>
</evidence>